<keyword evidence="2" id="KW-1185">Reference proteome</keyword>
<organism evidence="1 2">
    <name type="scientific">Vibrio navarrensis</name>
    <dbReference type="NCBI Taxonomy" id="29495"/>
    <lineage>
        <taxon>Bacteria</taxon>
        <taxon>Pseudomonadati</taxon>
        <taxon>Pseudomonadota</taxon>
        <taxon>Gammaproteobacteria</taxon>
        <taxon>Vibrionales</taxon>
        <taxon>Vibrionaceae</taxon>
        <taxon>Vibrio</taxon>
    </lineage>
</organism>
<name>A0A099M6H7_9VIBR</name>
<dbReference type="eggNOG" id="ENOG50349S4">
    <property type="taxonomic scope" value="Bacteria"/>
</dbReference>
<proteinExistence type="predicted"/>
<dbReference type="RefSeq" id="WP_039427723.1">
    <property type="nucleotide sequence ID" value="NZ_CP061844.1"/>
</dbReference>
<protein>
    <submittedName>
        <fullName evidence="1">Uncharacterized protein</fullName>
    </submittedName>
</protein>
<gene>
    <name evidence="1" type="ORF">EA26_12230</name>
</gene>
<comment type="caution">
    <text evidence="1">The sequence shown here is derived from an EMBL/GenBank/DDBJ whole genome shotgun (WGS) entry which is preliminary data.</text>
</comment>
<dbReference type="STRING" id="29495.EA26_12230"/>
<dbReference type="SUPFAM" id="SSF160424">
    <property type="entry name" value="BH3703-like"/>
    <property type="match status" value="1"/>
</dbReference>
<sequence>MNIDPKYIQELGELILRCEDVVETESWDGLAFVFDVGDGHMANSGFMYVGDKVIPASAEVESDIMVLDNKILEFREAIRQACGHEFVQLLIQMTSAGKIHIDFEFNDRERWNMGPANYRAMRENLRPSLDN</sequence>
<dbReference type="GeneID" id="43683929"/>
<dbReference type="EMBL" id="JMCG01000001">
    <property type="protein sequence ID" value="KGK12036.1"/>
    <property type="molecule type" value="Genomic_DNA"/>
</dbReference>
<accession>A0A099M6H7</accession>
<evidence type="ECO:0000313" key="2">
    <source>
        <dbReference type="Proteomes" id="UP000029994"/>
    </source>
</evidence>
<dbReference type="InterPro" id="IPR036170">
    <property type="entry name" value="YezG-like_sf"/>
</dbReference>
<reference evidence="1 2" key="1">
    <citation type="submission" date="2014-04" db="EMBL/GenBank/DDBJ databases">
        <title>Genome sequencing of Vibrio navarrensis strains.</title>
        <authorList>
            <person name="Gladney L.M."/>
            <person name="Katz L.S."/>
            <person name="Marino-Ramirez L."/>
            <person name="Jordan I.K."/>
        </authorList>
    </citation>
    <scope>NUCLEOTIDE SEQUENCE [LARGE SCALE GENOMIC DNA]</scope>
    <source>
        <strain evidence="1 2">ATCC 51183</strain>
    </source>
</reference>
<evidence type="ECO:0000313" key="1">
    <source>
        <dbReference type="EMBL" id="KGK12036.1"/>
    </source>
</evidence>
<dbReference type="AlphaFoldDB" id="A0A099M6H7"/>
<dbReference type="Proteomes" id="UP000029994">
    <property type="component" value="Unassembled WGS sequence"/>
</dbReference>